<dbReference type="AlphaFoldDB" id="A0A7W6NUF0"/>
<evidence type="ECO:0000313" key="1">
    <source>
        <dbReference type="EMBL" id="MBB4096979.1"/>
    </source>
</evidence>
<dbReference type="RefSeq" id="WP_183994281.1">
    <property type="nucleotide sequence ID" value="NZ_JACIEH010000001.1"/>
</dbReference>
<reference evidence="1 2" key="1">
    <citation type="submission" date="2020-08" db="EMBL/GenBank/DDBJ databases">
        <title>Genomic Encyclopedia of Type Strains, Phase IV (KMG-IV): sequencing the most valuable type-strain genomes for metagenomic binning, comparative biology and taxonomic classification.</title>
        <authorList>
            <person name="Goeker M."/>
        </authorList>
    </citation>
    <scope>NUCLEOTIDE SEQUENCE [LARGE SCALE GENOMIC DNA]</scope>
    <source>
        <strain evidence="1 2">DSM 101806</strain>
    </source>
</reference>
<dbReference type="Proteomes" id="UP000557392">
    <property type="component" value="Unassembled WGS sequence"/>
</dbReference>
<dbReference type="EMBL" id="JACIEH010000001">
    <property type="protein sequence ID" value="MBB4096979.1"/>
    <property type="molecule type" value="Genomic_DNA"/>
</dbReference>
<sequence length="181" mass="19991">MSASEPIGIPYDGTAPESIDPWSRLIFDTLSPWPIAQAGTWTRWDPGYLLLQIDTSGDAKIEPIFIDSADSGLTVMFGHWEDTLPHMETSSTDEDAAVAAAQVERLVEQWLGGDLRTAVYYRADGEWCGSIAIEGHDAGLQLRHAAAELRDFSPVRVELRSPARKDWEEIAIPPEWLTPSG</sequence>
<evidence type="ECO:0000313" key="2">
    <source>
        <dbReference type="Proteomes" id="UP000557392"/>
    </source>
</evidence>
<keyword evidence="2" id="KW-1185">Reference proteome</keyword>
<name>A0A7W6NUF0_9SPHN</name>
<accession>A0A7W6NUF0</accession>
<protein>
    <submittedName>
        <fullName evidence="1">Uncharacterized protein</fullName>
    </submittedName>
</protein>
<organism evidence="1 2">
    <name type="scientific">Sphingomonas kyeonggiensis</name>
    <dbReference type="NCBI Taxonomy" id="1268553"/>
    <lineage>
        <taxon>Bacteria</taxon>
        <taxon>Pseudomonadati</taxon>
        <taxon>Pseudomonadota</taxon>
        <taxon>Alphaproteobacteria</taxon>
        <taxon>Sphingomonadales</taxon>
        <taxon>Sphingomonadaceae</taxon>
        <taxon>Sphingomonas</taxon>
    </lineage>
</organism>
<comment type="caution">
    <text evidence="1">The sequence shown here is derived from an EMBL/GenBank/DDBJ whole genome shotgun (WGS) entry which is preliminary data.</text>
</comment>
<gene>
    <name evidence="1" type="ORF">GGR46_000512</name>
</gene>
<proteinExistence type="predicted"/>